<dbReference type="GO" id="GO:0008234">
    <property type="term" value="F:cysteine-type peptidase activity"/>
    <property type="evidence" value="ECO:0007669"/>
    <property type="project" value="UniProtKB-KW"/>
</dbReference>
<evidence type="ECO:0000313" key="7">
    <source>
        <dbReference type="Proteomes" id="UP000621454"/>
    </source>
</evidence>
<dbReference type="PANTHER" id="PTHR47359">
    <property type="entry name" value="PEPTIDOGLYCAN DL-ENDOPEPTIDASE CWLO"/>
    <property type="match status" value="1"/>
</dbReference>
<comment type="caution">
    <text evidence="6">The sequence shown here is derived from an EMBL/GenBank/DDBJ whole genome shotgun (WGS) entry which is preliminary data.</text>
</comment>
<dbReference type="AlphaFoldDB" id="A0A916WWH5"/>
<evidence type="ECO:0000256" key="3">
    <source>
        <dbReference type="ARBA" id="ARBA00022801"/>
    </source>
</evidence>
<evidence type="ECO:0000259" key="5">
    <source>
        <dbReference type="PROSITE" id="PS51935"/>
    </source>
</evidence>
<proteinExistence type="inferred from homology"/>
<evidence type="ECO:0000256" key="4">
    <source>
        <dbReference type="ARBA" id="ARBA00022807"/>
    </source>
</evidence>
<reference evidence="6" key="1">
    <citation type="journal article" date="2014" name="Int. J. Syst. Evol. Microbiol.">
        <title>Complete genome sequence of Corynebacterium casei LMG S-19264T (=DSM 44701T), isolated from a smear-ripened cheese.</title>
        <authorList>
            <consortium name="US DOE Joint Genome Institute (JGI-PGF)"/>
            <person name="Walter F."/>
            <person name="Albersmeier A."/>
            <person name="Kalinowski J."/>
            <person name="Ruckert C."/>
        </authorList>
    </citation>
    <scope>NUCLEOTIDE SEQUENCE</scope>
    <source>
        <strain evidence="6">CGMCC 1.12827</strain>
    </source>
</reference>
<dbReference type="InterPro" id="IPR038765">
    <property type="entry name" value="Papain-like_cys_pep_sf"/>
</dbReference>
<dbReference type="InterPro" id="IPR000064">
    <property type="entry name" value="NLP_P60_dom"/>
</dbReference>
<comment type="similarity">
    <text evidence="1">Belongs to the peptidase C40 family.</text>
</comment>
<keyword evidence="4" id="KW-0788">Thiol protease</keyword>
<protein>
    <recommendedName>
        <fullName evidence="5">NlpC/P60 domain-containing protein</fullName>
    </recommendedName>
</protein>
<sequence length="191" mass="19304">MPMPTGLSSRAGKPWRTRIVTAVAATAVSFGVLLTSGTALALADDGLGSAGSSGSSGSSGSAGSSGSSDLVLPVPTTEGLGALAAAFVQTGKPYLWGGVGPNAFDCSGLVQWAYRTVGVTLPRTSQQMAHVGRSVPLSMMMPGDIIIFYKDASHVGIYAGFGQVFNAYGNGVPIGLTPLTAMPPIKTIRQV</sequence>
<keyword evidence="3" id="KW-0378">Hydrolase</keyword>
<dbReference type="PROSITE" id="PS51935">
    <property type="entry name" value="NLPC_P60"/>
    <property type="match status" value="1"/>
</dbReference>
<gene>
    <name evidence="6" type="ORF">GCM10011489_27270</name>
</gene>
<keyword evidence="2" id="KW-0645">Protease</keyword>
<dbReference type="Pfam" id="PF00877">
    <property type="entry name" value="NLPC_P60"/>
    <property type="match status" value="1"/>
</dbReference>
<reference evidence="6" key="2">
    <citation type="submission" date="2020-09" db="EMBL/GenBank/DDBJ databases">
        <authorList>
            <person name="Sun Q."/>
            <person name="Zhou Y."/>
        </authorList>
    </citation>
    <scope>NUCLEOTIDE SEQUENCE</scope>
    <source>
        <strain evidence="6">CGMCC 1.12827</strain>
    </source>
</reference>
<feature type="domain" description="NlpC/P60" evidence="5">
    <location>
        <begin position="74"/>
        <end position="191"/>
    </location>
</feature>
<evidence type="ECO:0000313" key="6">
    <source>
        <dbReference type="EMBL" id="GGB38027.1"/>
    </source>
</evidence>
<dbReference type="PANTHER" id="PTHR47359:SF3">
    <property type="entry name" value="NLP_P60 DOMAIN-CONTAINING PROTEIN-RELATED"/>
    <property type="match status" value="1"/>
</dbReference>
<evidence type="ECO:0000256" key="2">
    <source>
        <dbReference type="ARBA" id="ARBA00022670"/>
    </source>
</evidence>
<name>A0A916WWH5_9ACTN</name>
<evidence type="ECO:0000256" key="1">
    <source>
        <dbReference type="ARBA" id="ARBA00007074"/>
    </source>
</evidence>
<dbReference type="Gene3D" id="3.90.1720.10">
    <property type="entry name" value="endopeptidase domain like (from Nostoc punctiforme)"/>
    <property type="match status" value="1"/>
</dbReference>
<organism evidence="6 7">
    <name type="scientific">Gordonia jinhuaensis</name>
    <dbReference type="NCBI Taxonomy" id="1517702"/>
    <lineage>
        <taxon>Bacteria</taxon>
        <taxon>Bacillati</taxon>
        <taxon>Actinomycetota</taxon>
        <taxon>Actinomycetes</taxon>
        <taxon>Mycobacteriales</taxon>
        <taxon>Gordoniaceae</taxon>
        <taxon>Gordonia</taxon>
    </lineage>
</organism>
<keyword evidence="7" id="KW-1185">Reference proteome</keyword>
<dbReference type="InterPro" id="IPR051794">
    <property type="entry name" value="PG_Endopeptidase_C40"/>
</dbReference>
<dbReference type="GO" id="GO:0006508">
    <property type="term" value="P:proteolysis"/>
    <property type="evidence" value="ECO:0007669"/>
    <property type="project" value="UniProtKB-KW"/>
</dbReference>
<dbReference type="Proteomes" id="UP000621454">
    <property type="component" value="Unassembled WGS sequence"/>
</dbReference>
<dbReference type="EMBL" id="BMGC01000020">
    <property type="protein sequence ID" value="GGB38027.1"/>
    <property type="molecule type" value="Genomic_DNA"/>
</dbReference>
<accession>A0A916WWH5</accession>
<dbReference type="SUPFAM" id="SSF54001">
    <property type="entry name" value="Cysteine proteinases"/>
    <property type="match status" value="1"/>
</dbReference>